<protein>
    <recommendedName>
        <fullName evidence="6">Homeobox domain-containing protein</fullName>
    </recommendedName>
</protein>
<dbReference type="GO" id="GO:0000981">
    <property type="term" value="F:DNA-binding transcription factor activity, RNA polymerase II-specific"/>
    <property type="evidence" value="ECO:0007669"/>
    <property type="project" value="TreeGrafter"/>
</dbReference>
<dbReference type="Gene3D" id="1.10.10.60">
    <property type="entry name" value="Homeodomain-like"/>
    <property type="match status" value="1"/>
</dbReference>
<dbReference type="Pfam" id="PF00046">
    <property type="entry name" value="Homeodomain"/>
    <property type="match status" value="1"/>
</dbReference>
<keyword evidence="3 4" id="KW-0539">Nucleus</keyword>
<organism evidence="7 8">
    <name type="scientific">Adineta steineri</name>
    <dbReference type="NCBI Taxonomy" id="433720"/>
    <lineage>
        <taxon>Eukaryota</taxon>
        <taxon>Metazoa</taxon>
        <taxon>Spiralia</taxon>
        <taxon>Gnathifera</taxon>
        <taxon>Rotifera</taxon>
        <taxon>Eurotatoria</taxon>
        <taxon>Bdelloidea</taxon>
        <taxon>Adinetida</taxon>
        <taxon>Adinetidae</taxon>
        <taxon>Adineta</taxon>
    </lineage>
</organism>
<evidence type="ECO:0000256" key="1">
    <source>
        <dbReference type="ARBA" id="ARBA00023125"/>
    </source>
</evidence>
<accession>A0A815Y744</accession>
<feature type="non-terminal residue" evidence="7">
    <location>
        <position position="1"/>
    </location>
</feature>
<evidence type="ECO:0000313" key="7">
    <source>
        <dbReference type="EMBL" id="CAF1566178.1"/>
    </source>
</evidence>
<proteinExistence type="predicted"/>
<dbReference type="AlphaFoldDB" id="A0A815Y744"/>
<evidence type="ECO:0000256" key="3">
    <source>
        <dbReference type="ARBA" id="ARBA00023242"/>
    </source>
</evidence>
<dbReference type="Proteomes" id="UP000663845">
    <property type="component" value="Unassembled WGS sequence"/>
</dbReference>
<reference evidence="7" key="1">
    <citation type="submission" date="2021-02" db="EMBL/GenBank/DDBJ databases">
        <authorList>
            <person name="Nowell W R."/>
        </authorList>
    </citation>
    <scope>NUCLEOTIDE SEQUENCE</scope>
</reference>
<comment type="caution">
    <text evidence="7">The sequence shown here is derived from an EMBL/GenBank/DDBJ whole genome shotgun (WGS) entry which is preliminary data.</text>
</comment>
<sequence>FTIFKFYNSLKNGPSNLHELVTDLNAKKRKRRTSFTPQALEKLNDAFELNTHPSGVDMSTLAQQLNYDREVIRV</sequence>
<gene>
    <name evidence="7" type="ORF">JYZ213_LOCUS47142</name>
</gene>
<feature type="domain" description="Homeobox" evidence="6">
    <location>
        <begin position="26"/>
        <end position="74"/>
    </location>
</feature>
<evidence type="ECO:0000313" key="8">
    <source>
        <dbReference type="Proteomes" id="UP000663845"/>
    </source>
</evidence>
<evidence type="ECO:0000256" key="2">
    <source>
        <dbReference type="ARBA" id="ARBA00023155"/>
    </source>
</evidence>
<dbReference type="EMBL" id="CAJNOG010007669">
    <property type="protein sequence ID" value="CAF1566178.1"/>
    <property type="molecule type" value="Genomic_DNA"/>
</dbReference>
<keyword evidence="1 4" id="KW-0238">DNA-binding</keyword>
<dbReference type="SUPFAM" id="SSF46689">
    <property type="entry name" value="Homeodomain-like"/>
    <property type="match status" value="1"/>
</dbReference>
<evidence type="ECO:0000259" key="6">
    <source>
        <dbReference type="PROSITE" id="PS50071"/>
    </source>
</evidence>
<evidence type="ECO:0000256" key="5">
    <source>
        <dbReference type="RuleBase" id="RU000682"/>
    </source>
</evidence>
<keyword evidence="2 4" id="KW-0371">Homeobox</keyword>
<dbReference type="InterPro" id="IPR001356">
    <property type="entry name" value="HD"/>
</dbReference>
<dbReference type="GO" id="GO:0005634">
    <property type="term" value="C:nucleus"/>
    <property type="evidence" value="ECO:0007669"/>
    <property type="project" value="UniProtKB-SubCell"/>
</dbReference>
<dbReference type="GO" id="GO:0000978">
    <property type="term" value="F:RNA polymerase II cis-regulatory region sequence-specific DNA binding"/>
    <property type="evidence" value="ECO:0007669"/>
    <property type="project" value="TreeGrafter"/>
</dbReference>
<dbReference type="PROSITE" id="PS50071">
    <property type="entry name" value="HOMEOBOX_2"/>
    <property type="match status" value="1"/>
</dbReference>
<dbReference type="CDD" id="cd00086">
    <property type="entry name" value="homeodomain"/>
    <property type="match status" value="1"/>
</dbReference>
<dbReference type="InterPro" id="IPR009057">
    <property type="entry name" value="Homeodomain-like_sf"/>
</dbReference>
<comment type="subcellular location">
    <subcellularLocation>
        <location evidence="4 5">Nucleus</location>
    </subcellularLocation>
</comment>
<feature type="non-terminal residue" evidence="7">
    <location>
        <position position="74"/>
    </location>
</feature>
<name>A0A815Y744_9BILA</name>
<evidence type="ECO:0000256" key="4">
    <source>
        <dbReference type="PROSITE-ProRule" id="PRU00108"/>
    </source>
</evidence>
<dbReference type="InterPro" id="IPR050255">
    <property type="entry name" value="POU_domain_TF"/>
</dbReference>
<dbReference type="PANTHER" id="PTHR11636">
    <property type="entry name" value="POU DOMAIN"/>
    <property type="match status" value="1"/>
</dbReference>
<dbReference type="PANTHER" id="PTHR11636:SF5">
    <property type="entry name" value="POU DOMAIN MOTIF 3, ISOFORM F"/>
    <property type="match status" value="1"/>
</dbReference>